<comment type="caution">
    <text evidence="2">The sequence shown here is derived from an EMBL/GenBank/DDBJ whole genome shotgun (WGS) entry which is preliminary data.</text>
</comment>
<dbReference type="AlphaFoldDB" id="A0AAN8RV23"/>
<proteinExistence type="predicted"/>
<sequence>MDLEDRQAGSKKIIKRRNDGTESLGDKPAVAELGTVALRRKPQLWAGYFYGMPMNRKIVGLKERRKQPRKEREEKKKKKPNQQSSLRMKRVVEDKIQRKERSRKRMW</sequence>
<evidence type="ECO:0000313" key="2">
    <source>
        <dbReference type="EMBL" id="KAK6505924.1"/>
    </source>
</evidence>
<evidence type="ECO:0000256" key="1">
    <source>
        <dbReference type="SAM" id="MobiDB-lite"/>
    </source>
</evidence>
<dbReference type="Proteomes" id="UP001307849">
    <property type="component" value="Unassembled WGS sequence"/>
</dbReference>
<evidence type="ECO:0000313" key="3">
    <source>
        <dbReference type="Proteomes" id="UP001307849"/>
    </source>
</evidence>
<dbReference type="EMBL" id="JAVHJM010000009">
    <property type="protein sequence ID" value="KAK6505924.1"/>
    <property type="molecule type" value="Genomic_DNA"/>
</dbReference>
<keyword evidence="3" id="KW-1185">Reference proteome</keyword>
<feature type="compositionally biased region" description="Basic and acidic residues" evidence="1">
    <location>
        <begin position="90"/>
        <end position="99"/>
    </location>
</feature>
<organism evidence="2 3">
    <name type="scientific">Arthrobotrys conoides</name>
    <dbReference type="NCBI Taxonomy" id="74498"/>
    <lineage>
        <taxon>Eukaryota</taxon>
        <taxon>Fungi</taxon>
        <taxon>Dikarya</taxon>
        <taxon>Ascomycota</taxon>
        <taxon>Pezizomycotina</taxon>
        <taxon>Orbiliomycetes</taxon>
        <taxon>Orbiliales</taxon>
        <taxon>Orbiliaceae</taxon>
        <taxon>Arthrobotrys</taxon>
    </lineage>
</organism>
<feature type="region of interest" description="Disordered" evidence="1">
    <location>
        <begin position="1"/>
        <end position="26"/>
    </location>
</feature>
<feature type="region of interest" description="Disordered" evidence="1">
    <location>
        <begin position="59"/>
        <end position="107"/>
    </location>
</feature>
<name>A0AAN8RV23_9PEZI</name>
<reference evidence="2 3" key="1">
    <citation type="submission" date="2019-10" db="EMBL/GenBank/DDBJ databases">
        <authorList>
            <person name="Palmer J.M."/>
        </authorList>
    </citation>
    <scope>NUCLEOTIDE SEQUENCE [LARGE SCALE GENOMIC DNA]</scope>
    <source>
        <strain evidence="2 3">TWF506</strain>
    </source>
</reference>
<accession>A0AAN8RV23</accession>
<gene>
    <name evidence="2" type="ORF">TWF506_010855</name>
</gene>
<protein>
    <submittedName>
        <fullName evidence="2">Uncharacterized protein</fullName>
    </submittedName>
</protein>
<feature type="compositionally biased region" description="Basic residues" evidence="1">
    <location>
        <begin position="63"/>
        <end position="80"/>
    </location>
</feature>